<dbReference type="InterPro" id="IPR019410">
    <property type="entry name" value="Methyltransf_16"/>
</dbReference>
<evidence type="ECO:0000313" key="2">
    <source>
        <dbReference type="EMBL" id="CEL54074.1"/>
    </source>
</evidence>
<dbReference type="InterPro" id="IPR029063">
    <property type="entry name" value="SAM-dependent_MTases_sf"/>
</dbReference>
<dbReference type="Proteomes" id="UP000059188">
    <property type="component" value="Unassembled WGS sequence"/>
</dbReference>
<feature type="compositionally biased region" description="Polar residues" evidence="1">
    <location>
        <begin position="609"/>
        <end position="627"/>
    </location>
</feature>
<dbReference type="SUPFAM" id="SSF53335">
    <property type="entry name" value="S-adenosyl-L-methionine-dependent methyltransferases"/>
    <property type="match status" value="1"/>
</dbReference>
<feature type="compositionally biased region" description="Basic and acidic residues" evidence="1">
    <location>
        <begin position="593"/>
        <end position="605"/>
    </location>
</feature>
<gene>
    <name evidence="2" type="ORF">RSOLAG1IB_06784</name>
</gene>
<dbReference type="PANTHER" id="PTHR14614:SF142">
    <property type="entry name" value="FAM86 N-TERMINAL DOMAIN-CONTAINING PROTEIN"/>
    <property type="match status" value="1"/>
</dbReference>
<protein>
    <recommendedName>
        <fullName evidence="4">Methyltransferase domain-containing protein</fullName>
    </recommendedName>
</protein>
<proteinExistence type="predicted"/>
<dbReference type="EMBL" id="LN679114">
    <property type="protein sequence ID" value="CEL54074.1"/>
    <property type="molecule type" value="Genomic_DNA"/>
</dbReference>
<evidence type="ECO:0000313" key="3">
    <source>
        <dbReference type="Proteomes" id="UP000059188"/>
    </source>
</evidence>
<feature type="region of interest" description="Disordered" evidence="1">
    <location>
        <begin position="305"/>
        <end position="397"/>
    </location>
</feature>
<dbReference type="OrthoDB" id="433955at2759"/>
<evidence type="ECO:0008006" key="4">
    <source>
        <dbReference type="Google" id="ProtNLM"/>
    </source>
</evidence>
<dbReference type="AlphaFoldDB" id="A0A0B7FB17"/>
<dbReference type="STRING" id="1108050.A0A0B7FB17"/>
<feature type="region of interest" description="Disordered" evidence="1">
    <location>
        <begin position="145"/>
        <end position="167"/>
    </location>
</feature>
<feature type="compositionally biased region" description="Polar residues" evidence="1">
    <location>
        <begin position="347"/>
        <end position="358"/>
    </location>
</feature>
<feature type="compositionally biased region" description="Polar residues" evidence="1">
    <location>
        <begin position="305"/>
        <end position="338"/>
    </location>
</feature>
<feature type="compositionally biased region" description="Polar residues" evidence="1">
    <location>
        <begin position="154"/>
        <end position="167"/>
    </location>
</feature>
<feature type="region of interest" description="Disordered" evidence="1">
    <location>
        <begin position="588"/>
        <end position="676"/>
    </location>
</feature>
<name>A0A0B7FB17_THACB</name>
<feature type="region of interest" description="Disordered" evidence="1">
    <location>
        <begin position="543"/>
        <end position="563"/>
    </location>
</feature>
<dbReference type="PANTHER" id="PTHR14614">
    <property type="entry name" value="HEPATOCELLULAR CARCINOMA-ASSOCIATED ANTIGEN"/>
    <property type="match status" value="1"/>
</dbReference>
<accession>A0A0B7FB17</accession>
<dbReference type="Pfam" id="PF10294">
    <property type="entry name" value="Methyltransf_16"/>
    <property type="match status" value="1"/>
</dbReference>
<keyword evidence="3" id="KW-1185">Reference proteome</keyword>
<feature type="compositionally biased region" description="Polar residues" evidence="1">
    <location>
        <begin position="365"/>
        <end position="391"/>
    </location>
</feature>
<reference evidence="2 3" key="1">
    <citation type="submission" date="2014-11" db="EMBL/GenBank/DDBJ databases">
        <authorList>
            <person name="Wibberg Daniel"/>
        </authorList>
    </citation>
    <scope>NUCLEOTIDE SEQUENCE [LARGE SCALE GENOMIC DNA]</scope>
    <source>
        <strain evidence="2">Rhizoctonia solani AG1-IB 7/3/14</strain>
    </source>
</reference>
<organism evidence="2 3">
    <name type="scientific">Thanatephorus cucumeris (strain AG1-IB / isolate 7/3/14)</name>
    <name type="common">Lettuce bottom rot fungus</name>
    <name type="synonym">Rhizoctonia solani</name>
    <dbReference type="NCBI Taxonomy" id="1108050"/>
    <lineage>
        <taxon>Eukaryota</taxon>
        <taxon>Fungi</taxon>
        <taxon>Dikarya</taxon>
        <taxon>Basidiomycota</taxon>
        <taxon>Agaricomycotina</taxon>
        <taxon>Agaricomycetes</taxon>
        <taxon>Cantharellales</taxon>
        <taxon>Ceratobasidiaceae</taxon>
        <taxon>Rhizoctonia</taxon>
        <taxon>Rhizoctonia solani AG-1</taxon>
    </lineage>
</organism>
<dbReference type="Gene3D" id="3.40.50.150">
    <property type="entry name" value="Vaccinia Virus protein VP39"/>
    <property type="match status" value="1"/>
</dbReference>
<evidence type="ECO:0000256" key="1">
    <source>
        <dbReference type="SAM" id="MobiDB-lite"/>
    </source>
</evidence>
<sequence>MDAPTGFLPPLKRLNECHAPQIHQILTRLVAIYLPKVRGTALIDEDLESLQADEFERSFAIRWLTGFIARGEEWTELYTDDEDDLDGGAPATSSGSAIGRFQTEFLDDTSFARMTAFDRAAALLGACAGTSASGVLSRDFKFATSPVSSSDSSTLVNEDPGSSSSPITITLRDESISTGDHTAVGLQTWGSACILAERIARDPVAFGLPDSSSSTRSLPNVIGARVLELGAGTGLLSLLTGKLVERAHSAAEVDSSNFTIVATDYHPAVLANLRANAQNNFPESNHNESLVDVRPLDWSLYLTGKPTTDLSRAPSTAPTPSIGTPINGSERNGASGKSSPLPRLATPGTQTNLISESAVSPPIQTPSFSVASSGSTPATSYSPQTPQTPRTVRSPPPNLARAVFSRLIARGLKFEMPGGPPGLDQTSELTKKPVELEPPNTEEDFLSQNLGPIPVHINFEPSIPSIDFDIPKSELGQLIETEEFSSARISNGSLPLGASSSELLCTALQGSTTQSGPEIGSGGISFLAPCLDETNTVLSSDNRDMISDASTDPHPTAPMSDVKTSLLSAPSNKVECLGTDSLVVDDAVGSDTHPLKPCERADGPRGDLSSGQAPQMATPVFTSTAPFGNQRRPKSIDSDPEIDIVGGSHSKTVCGNEEVDSSFNPIPGDNQSEKSSMANCQMNDTSADPPFDQPFDVIFGADVVYELSHVNLIRGVVERLLRKPSYEPGSPPAYFHLIMPLRPTHADEANSVDMAFPRAEDVHLKGAGENEVLAIVKTETYARSAGVGRADEVQYVHYCVGWV</sequence>
<dbReference type="GO" id="GO:0008757">
    <property type="term" value="F:S-adenosylmethionine-dependent methyltransferase activity"/>
    <property type="evidence" value="ECO:0007669"/>
    <property type="project" value="UniProtKB-ARBA"/>
</dbReference>
<feature type="compositionally biased region" description="Polar residues" evidence="1">
    <location>
        <begin position="661"/>
        <end position="676"/>
    </location>
</feature>